<sequence>MFRKIVLVATISAIAAVLFQLSNSARTQNVAQIYVFGDSLSDPGNVFKASQGQFPPSPPYFRGRYADGLVWTEYLAQQLKLNANPDTNFAYGGATTGNSQEVPLGLLAQIDRYQASHSSTSNNALYIIWAGANDYLGGGNDTNRPVNNSVEAVKSLVKLGAKNILVVNLPDLGKLPGTRNTQQSEILSQLTQKHNSQLADALKNLQQQLKSEPNIIYYDVNALFNRVMNEPTKFGFLDVMNTCLNGELSQYMICSNPDKYLFWDDIHPSTAAHKLLAETVANRLKSATTQTQSAYAN</sequence>
<dbReference type="EMBL" id="JTJC03000002">
    <property type="protein sequence ID" value="NHC34912.1"/>
    <property type="molecule type" value="Genomic_DNA"/>
</dbReference>
<comment type="caution">
    <text evidence="3">The sequence shown here is derived from an EMBL/GenBank/DDBJ whole genome shotgun (WGS) entry which is preliminary data.</text>
</comment>
<feature type="chain" id="PRO_5040929750" evidence="2">
    <location>
        <begin position="28"/>
        <end position="297"/>
    </location>
</feature>
<evidence type="ECO:0000256" key="2">
    <source>
        <dbReference type="SAM" id="SignalP"/>
    </source>
</evidence>
<evidence type="ECO:0000313" key="3">
    <source>
        <dbReference type="EMBL" id="NHC34912.1"/>
    </source>
</evidence>
<keyword evidence="4" id="KW-1185">Reference proteome</keyword>
<reference evidence="3 4" key="1">
    <citation type="journal article" date="2015" name="Genome Announc.">
        <title>Draft Genome Sequence of the Terrestrial Cyanobacterium Scytonema millei VB511283, Isolated from Eastern India.</title>
        <authorList>
            <person name="Sen D."/>
            <person name="Chandrababunaidu M.M."/>
            <person name="Singh D."/>
            <person name="Sanghi N."/>
            <person name="Ghorai A."/>
            <person name="Mishra G.P."/>
            <person name="Madduluri M."/>
            <person name="Adhikary S.P."/>
            <person name="Tripathy S."/>
        </authorList>
    </citation>
    <scope>NUCLEOTIDE SEQUENCE [LARGE SCALE GENOMIC DNA]</scope>
    <source>
        <strain evidence="3 4">VB511283</strain>
    </source>
</reference>
<dbReference type="InterPro" id="IPR036514">
    <property type="entry name" value="SGNH_hydro_sf"/>
</dbReference>
<dbReference type="PANTHER" id="PTHR22835">
    <property type="entry name" value="ZINC FINGER FYVE DOMAIN CONTAINING PROTEIN"/>
    <property type="match status" value="1"/>
</dbReference>
<evidence type="ECO:0000313" key="4">
    <source>
        <dbReference type="Proteomes" id="UP000031532"/>
    </source>
</evidence>
<dbReference type="Proteomes" id="UP000031532">
    <property type="component" value="Unassembled WGS sequence"/>
</dbReference>
<comment type="similarity">
    <text evidence="1">Belongs to the 'GDSL' lipolytic enzyme family.</text>
</comment>
<organism evidence="3 4">
    <name type="scientific">Scytonema millei VB511283</name>
    <dbReference type="NCBI Taxonomy" id="1245923"/>
    <lineage>
        <taxon>Bacteria</taxon>
        <taxon>Bacillati</taxon>
        <taxon>Cyanobacteriota</taxon>
        <taxon>Cyanophyceae</taxon>
        <taxon>Nostocales</taxon>
        <taxon>Scytonemataceae</taxon>
        <taxon>Scytonema</taxon>
    </lineage>
</organism>
<gene>
    <name evidence="3" type="ORF">QH73_0009600</name>
</gene>
<evidence type="ECO:0000256" key="1">
    <source>
        <dbReference type="ARBA" id="ARBA00008668"/>
    </source>
</evidence>
<dbReference type="GO" id="GO:0016788">
    <property type="term" value="F:hydrolase activity, acting on ester bonds"/>
    <property type="evidence" value="ECO:0007669"/>
    <property type="project" value="InterPro"/>
</dbReference>
<name>A0A9X5E4A8_9CYAN</name>
<dbReference type="AlphaFoldDB" id="A0A9X5E4A8"/>
<keyword evidence="3" id="KW-0378">Hydrolase</keyword>
<dbReference type="Gene3D" id="3.40.50.1110">
    <property type="entry name" value="SGNH hydrolase"/>
    <property type="match status" value="1"/>
</dbReference>
<accession>A0A9X5E4A8</accession>
<dbReference type="OrthoDB" id="5292073at2"/>
<feature type="signal peptide" evidence="2">
    <location>
        <begin position="1"/>
        <end position="27"/>
    </location>
</feature>
<keyword evidence="2" id="KW-0732">Signal</keyword>
<dbReference type="SUPFAM" id="SSF52266">
    <property type="entry name" value="SGNH hydrolase"/>
    <property type="match status" value="1"/>
</dbReference>
<dbReference type="PANTHER" id="PTHR22835:SF659">
    <property type="entry name" value="GDSL LIPASE_ACYLHYDROLASE, PUTATIVE (AFU_ORTHOLOGUE AFUA_2G00510)-RELATED"/>
    <property type="match status" value="1"/>
</dbReference>
<dbReference type="RefSeq" id="WP_039716606.1">
    <property type="nucleotide sequence ID" value="NZ_JTJC03000002.1"/>
</dbReference>
<proteinExistence type="inferred from homology"/>
<dbReference type="CDD" id="cd01846">
    <property type="entry name" value="fatty_acyltransferase_like"/>
    <property type="match status" value="1"/>
</dbReference>
<protein>
    <submittedName>
        <fullName evidence="3">SGNH/GDSL hydrolase family protein</fullName>
    </submittedName>
</protein>
<dbReference type="InterPro" id="IPR001087">
    <property type="entry name" value="GDSL"/>
</dbReference>
<dbReference type="Pfam" id="PF00657">
    <property type="entry name" value="Lipase_GDSL"/>
    <property type="match status" value="1"/>
</dbReference>